<evidence type="ECO:0000313" key="7">
    <source>
        <dbReference type="Proteomes" id="UP000308730"/>
    </source>
</evidence>
<dbReference type="FunFam" id="3.20.20.80:FF:000064">
    <property type="entry name" value="Oligo-1,6-glucosidase"/>
    <property type="match status" value="2"/>
</dbReference>
<proteinExistence type="inferred from homology"/>
<dbReference type="Pfam" id="PF16657">
    <property type="entry name" value="Malt_amylase_C"/>
    <property type="match status" value="1"/>
</dbReference>
<evidence type="ECO:0000256" key="4">
    <source>
        <dbReference type="ARBA" id="ARBA00026248"/>
    </source>
</evidence>
<evidence type="ECO:0000313" key="6">
    <source>
        <dbReference type="EMBL" id="THH30754.1"/>
    </source>
</evidence>
<dbReference type="SUPFAM" id="SSF51011">
    <property type="entry name" value="Glycosyl hydrolase domain"/>
    <property type="match status" value="1"/>
</dbReference>
<dbReference type="GO" id="GO:0004574">
    <property type="term" value="F:oligo-1,6-glucosidase activity"/>
    <property type="evidence" value="ECO:0007669"/>
    <property type="project" value="TreeGrafter"/>
</dbReference>
<evidence type="ECO:0000256" key="3">
    <source>
        <dbReference type="ARBA" id="ARBA00023295"/>
    </source>
</evidence>
<dbReference type="EMBL" id="SGPM01000069">
    <property type="protein sequence ID" value="THH30754.1"/>
    <property type="molecule type" value="Genomic_DNA"/>
</dbReference>
<comment type="similarity">
    <text evidence="1">Belongs to the glycosyl hydrolase 13 family.</text>
</comment>
<gene>
    <name evidence="6" type="ORF">EUX98_g3425</name>
</gene>
<dbReference type="AlphaFoldDB" id="A0A4S4MWK4"/>
<dbReference type="GO" id="GO:0000025">
    <property type="term" value="P:maltose catabolic process"/>
    <property type="evidence" value="ECO:0007669"/>
    <property type="project" value="TreeGrafter"/>
</dbReference>
<sequence>MAGSPPSRNRTKPFTPTRQWWKSATVYQIYPISFFDSNGDGVGDLNGITAKLDYLKALGVDVIWLSPIYKSPLADMGYDISDYVSIDERYGTLEDWERLLEETHARGMKLIMDLVVNHTSDEHEWFVESKSNKDTKANPKRDWYIWRPPRYDEQGNRPAWEYDEGTDEYYLHLFVTKQPDLNWENPEVREAVWKLMRFWLDKGCDGFRMDVINHISKVEGLPDAPIIIPTLPYQPGNDFYINGPKVHDYIKEMNEKVLSRYKNIMTVGEAPITHIPATLAEYVLPQNKELDMVFQFELIDIDAQGGMEAESPILWKPWRLQDMKDIVTKWQSYSREDGFWNSIFIENHDNSRSVSRFGDDSSKWRALSAKLLCISQITQSGTLYVYQGQEIGMKNAPKSWSLEEYKDVATINFWNQTLEKRKKTTGKSEEEIDMSDIMEGCQRKARDHGRLPIQWDSSPHAGFTTGTPWMRVNEDDWNVDSQINDPDSVYSFWQRALDVRKQNDSLIYGDFKPVLLDHPTIFAYTRTLEGGTSALVVMNFSTQSVSINEEVKRMKGAKLLLSNYPVKATGDQAWEVPTVLRGYEGRVYLRGECCGADACGCKGIQKSFRDSRIDTLIVFAFRLKFARKTVP</sequence>
<dbReference type="InterPro" id="IPR017853">
    <property type="entry name" value="GH"/>
</dbReference>
<dbReference type="Pfam" id="PF00128">
    <property type="entry name" value="Alpha-amylase"/>
    <property type="match status" value="1"/>
</dbReference>
<dbReference type="InterPro" id="IPR032091">
    <property type="entry name" value="Malt_amylase-like_C"/>
</dbReference>
<keyword evidence="4" id="KW-0462">Maltose metabolism</keyword>
<dbReference type="PANTHER" id="PTHR10357">
    <property type="entry name" value="ALPHA-AMYLASE FAMILY MEMBER"/>
    <property type="match status" value="1"/>
</dbReference>
<name>A0A4S4MWK4_9APHY</name>
<dbReference type="GO" id="GO:0004556">
    <property type="term" value="F:alpha-amylase activity"/>
    <property type="evidence" value="ECO:0007669"/>
    <property type="project" value="TreeGrafter"/>
</dbReference>
<reference evidence="6 7" key="1">
    <citation type="submission" date="2019-02" db="EMBL/GenBank/DDBJ databases">
        <title>Genome sequencing of the rare red list fungi Antrodiella citrinella (Flaviporus citrinellus).</title>
        <authorList>
            <person name="Buettner E."/>
            <person name="Kellner H."/>
        </authorList>
    </citation>
    <scope>NUCLEOTIDE SEQUENCE [LARGE SCALE GENOMIC DNA]</scope>
    <source>
        <strain evidence="6 7">DSM 108506</strain>
    </source>
</reference>
<evidence type="ECO:0000259" key="5">
    <source>
        <dbReference type="SMART" id="SM00642"/>
    </source>
</evidence>
<dbReference type="Proteomes" id="UP000308730">
    <property type="component" value="Unassembled WGS sequence"/>
</dbReference>
<dbReference type="GO" id="GO:0005987">
    <property type="term" value="P:sucrose catabolic process"/>
    <property type="evidence" value="ECO:0007669"/>
    <property type="project" value="TreeGrafter"/>
</dbReference>
<evidence type="ECO:0000256" key="2">
    <source>
        <dbReference type="ARBA" id="ARBA00022801"/>
    </source>
</evidence>
<dbReference type="Gene3D" id="3.20.20.80">
    <property type="entry name" value="Glycosidases"/>
    <property type="match status" value="1"/>
</dbReference>
<keyword evidence="3" id="KW-0326">Glycosidase</keyword>
<dbReference type="PANTHER" id="PTHR10357:SF179">
    <property type="entry name" value="NEUTRAL AND BASIC AMINO ACID TRANSPORT PROTEIN RBAT"/>
    <property type="match status" value="1"/>
</dbReference>
<dbReference type="Gene3D" id="3.90.400.10">
    <property type="entry name" value="Oligo-1,6-glucosidase, Domain 2"/>
    <property type="match status" value="1"/>
</dbReference>
<dbReference type="SUPFAM" id="SSF51445">
    <property type="entry name" value="(Trans)glycosidases"/>
    <property type="match status" value="1"/>
</dbReference>
<dbReference type="Gene3D" id="2.60.40.1180">
    <property type="entry name" value="Golgi alpha-mannosidase II"/>
    <property type="match status" value="1"/>
</dbReference>
<keyword evidence="2" id="KW-0378">Hydrolase</keyword>
<feature type="domain" description="Glycosyl hydrolase family 13 catalytic" evidence="5">
    <location>
        <begin position="28"/>
        <end position="450"/>
    </location>
</feature>
<protein>
    <recommendedName>
        <fullName evidence="5">Glycosyl hydrolase family 13 catalytic domain-containing protein</fullName>
    </recommendedName>
</protein>
<dbReference type="GO" id="GO:0004575">
    <property type="term" value="F:sucrose alpha-glucosidase activity"/>
    <property type="evidence" value="ECO:0007669"/>
    <property type="project" value="TreeGrafter"/>
</dbReference>
<dbReference type="InterPro" id="IPR045857">
    <property type="entry name" value="O16G_dom_2"/>
</dbReference>
<dbReference type="InterPro" id="IPR013780">
    <property type="entry name" value="Glyco_hydro_b"/>
</dbReference>
<dbReference type="GO" id="GO:0033934">
    <property type="term" value="F:glucan 1,4-alpha-maltotriohydrolase activity"/>
    <property type="evidence" value="ECO:0007669"/>
    <property type="project" value="TreeGrafter"/>
</dbReference>
<evidence type="ECO:0000256" key="1">
    <source>
        <dbReference type="ARBA" id="ARBA00008061"/>
    </source>
</evidence>
<accession>A0A4S4MWK4</accession>
<dbReference type="InterPro" id="IPR006047">
    <property type="entry name" value="GH13_cat_dom"/>
</dbReference>
<dbReference type="OrthoDB" id="1740265at2759"/>
<comment type="caution">
    <text evidence="6">The sequence shown here is derived from an EMBL/GenBank/DDBJ whole genome shotgun (WGS) entry which is preliminary data.</text>
</comment>
<dbReference type="SMART" id="SM00642">
    <property type="entry name" value="Aamy"/>
    <property type="match status" value="1"/>
</dbReference>
<dbReference type="CDD" id="cd11333">
    <property type="entry name" value="AmyAc_SI_OligoGlu_DGase"/>
    <property type="match status" value="1"/>
</dbReference>
<organism evidence="6 7">
    <name type="scientific">Antrodiella citrinella</name>
    <dbReference type="NCBI Taxonomy" id="2447956"/>
    <lineage>
        <taxon>Eukaryota</taxon>
        <taxon>Fungi</taxon>
        <taxon>Dikarya</taxon>
        <taxon>Basidiomycota</taxon>
        <taxon>Agaricomycotina</taxon>
        <taxon>Agaricomycetes</taxon>
        <taxon>Polyporales</taxon>
        <taxon>Steccherinaceae</taxon>
        <taxon>Antrodiella</taxon>
    </lineage>
</organism>
<keyword evidence="7" id="KW-1185">Reference proteome</keyword>